<name>A4C0P6_9FLAO</name>
<reference evidence="1 2" key="1">
    <citation type="submission" date="2006-02" db="EMBL/GenBank/DDBJ databases">
        <authorList>
            <person name="Murray A."/>
            <person name="Staley J."/>
            <person name="Ferriera S."/>
            <person name="Johnson J."/>
            <person name="Kravitz S."/>
            <person name="Halpern A."/>
            <person name="Remington K."/>
            <person name="Beeson K."/>
            <person name="Tran B."/>
            <person name="Rogers Y.-H."/>
            <person name="Friedman R."/>
            <person name="Venter J.C."/>
        </authorList>
    </citation>
    <scope>NUCLEOTIDE SEQUENCE [LARGE SCALE GENOMIC DNA]</scope>
    <source>
        <strain evidence="1 2">23-P</strain>
    </source>
</reference>
<evidence type="ECO:0000313" key="2">
    <source>
        <dbReference type="Proteomes" id="UP000003053"/>
    </source>
</evidence>
<dbReference type="HOGENOM" id="CLU_2827483_0_0_10"/>
<comment type="caution">
    <text evidence="1">The sequence shown here is derived from an EMBL/GenBank/DDBJ whole genome shotgun (WGS) entry which is preliminary data.</text>
</comment>
<sequence length="66" mass="7926">MAFIAPKYLSIFKIQSQNLNRKKERCKKVFFIRTDSFFCVYKISTLPKVICVLKLFAELLFLRFLQ</sequence>
<evidence type="ECO:0000313" key="1">
    <source>
        <dbReference type="EMBL" id="EAR12989.1"/>
    </source>
</evidence>
<dbReference type="AlphaFoldDB" id="A4C0P6"/>
<organism evidence="1 2">
    <name type="scientific">Polaribacter irgensii 23-P</name>
    <dbReference type="NCBI Taxonomy" id="313594"/>
    <lineage>
        <taxon>Bacteria</taxon>
        <taxon>Pseudomonadati</taxon>
        <taxon>Bacteroidota</taxon>
        <taxon>Flavobacteriia</taxon>
        <taxon>Flavobacteriales</taxon>
        <taxon>Flavobacteriaceae</taxon>
    </lineage>
</organism>
<gene>
    <name evidence="1" type="ORF">PI23P_10185</name>
</gene>
<proteinExistence type="predicted"/>
<accession>A4C0P6</accession>
<keyword evidence="2" id="KW-1185">Reference proteome</keyword>
<dbReference type="Proteomes" id="UP000003053">
    <property type="component" value="Unassembled WGS sequence"/>
</dbReference>
<dbReference type="EMBL" id="AAOG01000002">
    <property type="protein sequence ID" value="EAR12989.1"/>
    <property type="molecule type" value="Genomic_DNA"/>
</dbReference>
<protein>
    <submittedName>
        <fullName evidence="1">Uncharacterized protein</fullName>
    </submittedName>
</protein>
<dbReference type="STRING" id="313594.PI23P_10185"/>